<evidence type="ECO:0000256" key="4">
    <source>
        <dbReference type="ARBA" id="ARBA00022679"/>
    </source>
</evidence>
<comment type="caution">
    <text evidence="17">The sequence shown here is derived from an EMBL/GenBank/DDBJ whole genome shotgun (WGS) entry which is preliminary data.</text>
</comment>
<dbReference type="InterPro" id="IPR003661">
    <property type="entry name" value="HisK_dim/P_dom"/>
</dbReference>
<dbReference type="SUPFAM" id="SSF53850">
    <property type="entry name" value="Periplasmic binding protein-like II"/>
    <property type="match status" value="1"/>
</dbReference>
<dbReference type="PANTHER" id="PTHR45339:SF1">
    <property type="entry name" value="HYBRID SIGNAL TRANSDUCTION HISTIDINE KINASE J"/>
    <property type="match status" value="1"/>
</dbReference>
<keyword evidence="8" id="KW-0902">Two-component regulatory system</keyword>
<dbReference type="Gene3D" id="1.10.287.130">
    <property type="match status" value="1"/>
</dbReference>
<dbReference type="SUPFAM" id="SSF55781">
    <property type="entry name" value="GAF domain-like"/>
    <property type="match status" value="1"/>
</dbReference>
<dbReference type="Gene3D" id="3.40.50.2300">
    <property type="match status" value="2"/>
</dbReference>
<dbReference type="AlphaFoldDB" id="A0A2S4JHD0"/>
<dbReference type="InterPro" id="IPR005467">
    <property type="entry name" value="His_kinase_dom"/>
</dbReference>
<evidence type="ECO:0000256" key="1">
    <source>
        <dbReference type="ARBA" id="ARBA00000085"/>
    </source>
</evidence>
<dbReference type="InterPro" id="IPR036097">
    <property type="entry name" value="HisK_dim/P_sf"/>
</dbReference>
<dbReference type="Pfam" id="PF00512">
    <property type="entry name" value="HisKA"/>
    <property type="match status" value="1"/>
</dbReference>
<evidence type="ECO:0000259" key="16">
    <source>
        <dbReference type="PROSITE" id="PS50112"/>
    </source>
</evidence>
<feature type="domain" description="Histidine kinase" evidence="14">
    <location>
        <begin position="741"/>
        <end position="963"/>
    </location>
</feature>
<keyword evidence="6" id="KW-0418">Kinase</keyword>
<keyword evidence="7" id="KW-0067">ATP-binding</keyword>
<dbReference type="PROSITE" id="PS50112">
    <property type="entry name" value="PAS"/>
    <property type="match status" value="1"/>
</dbReference>
<dbReference type="SUPFAM" id="SSF52172">
    <property type="entry name" value="CheY-like"/>
    <property type="match status" value="2"/>
</dbReference>
<dbReference type="InterPro" id="IPR035965">
    <property type="entry name" value="PAS-like_dom_sf"/>
</dbReference>
<dbReference type="SMART" id="SM00448">
    <property type="entry name" value="REC"/>
    <property type="match status" value="2"/>
</dbReference>
<keyword evidence="5" id="KW-0547">Nucleotide-binding</keyword>
<feature type="domain" description="Response regulatory" evidence="15">
    <location>
        <begin position="979"/>
        <end position="1099"/>
    </location>
</feature>
<evidence type="ECO:0000259" key="14">
    <source>
        <dbReference type="PROSITE" id="PS50109"/>
    </source>
</evidence>
<evidence type="ECO:0000313" key="17">
    <source>
        <dbReference type="EMBL" id="POQ98942.1"/>
    </source>
</evidence>
<dbReference type="InterPro" id="IPR000014">
    <property type="entry name" value="PAS"/>
</dbReference>
<evidence type="ECO:0000256" key="12">
    <source>
        <dbReference type="SAM" id="Coils"/>
    </source>
</evidence>
<evidence type="ECO:0000256" key="5">
    <source>
        <dbReference type="ARBA" id="ARBA00022741"/>
    </source>
</evidence>
<dbReference type="Pfam" id="PF00072">
    <property type="entry name" value="Response_reg"/>
    <property type="match status" value="2"/>
</dbReference>
<evidence type="ECO:0000256" key="9">
    <source>
        <dbReference type="ARBA" id="ARBA00064003"/>
    </source>
</evidence>
<feature type="modified residue" description="4-aspartylphosphate" evidence="11">
    <location>
        <position position="1029"/>
    </location>
</feature>
<dbReference type="Gene3D" id="3.30.450.20">
    <property type="entry name" value="PAS domain"/>
    <property type="match status" value="1"/>
</dbReference>
<dbReference type="SMART" id="SM00091">
    <property type="entry name" value="PAS"/>
    <property type="match status" value="1"/>
</dbReference>
<feature type="domain" description="PAS" evidence="16">
    <location>
        <begin position="377"/>
        <end position="429"/>
    </location>
</feature>
<dbReference type="Pfam" id="PF13426">
    <property type="entry name" value="PAS_9"/>
    <property type="match status" value="1"/>
</dbReference>
<dbReference type="SUPFAM" id="SSF47384">
    <property type="entry name" value="Homodimeric domain of signal transducing histidine kinase"/>
    <property type="match status" value="1"/>
</dbReference>
<gene>
    <name evidence="17" type="ORF">AU468_11130</name>
</gene>
<dbReference type="InterPro" id="IPR001789">
    <property type="entry name" value="Sig_transdc_resp-reg_receiver"/>
</dbReference>
<dbReference type="CDD" id="cd00082">
    <property type="entry name" value="HisKA"/>
    <property type="match status" value="1"/>
</dbReference>
<comment type="subunit">
    <text evidence="9">At low DSF concentrations, interacts with RpfF.</text>
</comment>
<feature type="region of interest" description="Disordered" evidence="13">
    <location>
        <begin position="1098"/>
        <end position="1121"/>
    </location>
</feature>
<dbReference type="InterPro" id="IPR036890">
    <property type="entry name" value="HATPase_C_sf"/>
</dbReference>
<proteinExistence type="predicted"/>
<dbReference type="CDD" id="cd16922">
    <property type="entry name" value="HATPase_EvgS-ArcB-TorS-like"/>
    <property type="match status" value="1"/>
</dbReference>
<dbReference type="EC" id="2.7.13.3" evidence="2"/>
<dbReference type="SUPFAM" id="SSF55785">
    <property type="entry name" value="PYP-like sensor domain (PAS domain)"/>
    <property type="match status" value="1"/>
</dbReference>
<evidence type="ECO:0000259" key="15">
    <source>
        <dbReference type="PROSITE" id="PS50110"/>
    </source>
</evidence>
<keyword evidence="12" id="KW-0175">Coiled coil</keyword>
<dbReference type="NCBIfam" id="TIGR00229">
    <property type="entry name" value="sensory_box"/>
    <property type="match status" value="1"/>
</dbReference>
<evidence type="ECO:0000256" key="3">
    <source>
        <dbReference type="ARBA" id="ARBA00022553"/>
    </source>
</evidence>
<evidence type="ECO:0000256" key="7">
    <source>
        <dbReference type="ARBA" id="ARBA00022840"/>
    </source>
</evidence>
<dbReference type="CDD" id="cd00130">
    <property type="entry name" value="PAS"/>
    <property type="match status" value="1"/>
</dbReference>
<keyword evidence="4" id="KW-0808">Transferase</keyword>
<dbReference type="Pfam" id="PF01590">
    <property type="entry name" value="GAF"/>
    <property type="match status" value="1"/>
</dbReference>
<sequence length="1255" mass="137503">MPILPATGGIEITANRKVLCILALLFLSAVALPSVTLPSVAEPSVAEPSVAEPSVARARPDTLGVLAFQSVSVTEAQWQPLVDYLNATVEGIDLEIRAFNYPDLERAIQQGELDYVLTNPGHYIILRHRERFSAPLASLIQQVDGEPIRGFGGVMVVPAGRDDIGSAGDLRGKTVAAVSPNSLGGYLAQAFELRNHGVVDKAHLNLVFTGMPHAAAIETMLKGEADAAFVRSGVLESLIREGRLHEDEILLLNPVSHPGFPQALSTPLYPEWPFVVLTDSDEEMALRVAAAVLSLPHDGEVSRQLGIQGFTIPADYRPVEELLRTLRQPPFDQVPEFTLVDAWQRWRSELIVLALLLMLLVTAGSVVLVVRRVKARQAEFQASLLAGLGEGVFGVDRRGRCTFINETALRMLGYKREEVLGQDQHSLFHHSCPDGSPYPWEDCPVCRTGTDGLERRGEEWLWHKSGEGFPVDLLVTPLYRTRSSRSIANRSGLHPTTVARKRKQIGCIVSFLDIRSRKLAEERLKNSLAFQRSVAGISSRFVTTTEERFDDDISHMLETLGGAFHAHRSYLVTFFCDGDGDGDGDGAPSVHQWHAGDGPPRGEEGQPLPAASLAWLTRQILSGKAVHIPDIEALPDEAGAVKQELAAGNIRSLMAVPVMSAQKIWGFVGCDGCAGAPLWGEREISSLAVLANMVGEILLKLQARRELLRANRDLEDATARAREMAAQARQASAAKSEFLANMSHEIRTPLNAVIGFTDLLRDTPLSPVQADYVHNANVAGHSLLGIINDILDFSKIEAGMLHLEMVQTDMISLLEQSIDLVKYGAAEKGLELLLHIDPAMPRFAVTDPVRLKQVLTNLLGNAVKFTRQGEVELRAGYTPPGADAQGVLSFSVRDTGIGISREQQAKLFKAFSQADSSTTREFGGTGLGLIISDLIARKMGSRIRIDSREDQGSTFSFEIITDTEDGEEPDRTSIARVRRCLIIDDNAHNRLILGEILATWGIVSESCDNGFSSLEILETSEPFDVIICDYHMPRVDGLETIRMIRERLQLGPDTQPVILLHSSTEDAAFHGECEELGVRFRLSKPVKRGDLFEYLSHLRDPKAPGTPQREDSSGEVETPGENCRGRTILIAEDVEMNLLMIRAMLEKLCPGATILEAADGVEVVRQYRQSSPDLILMDVQMPLRDGLEATREIRALQKSGDRQVPVVALTAGASKEEQEKCFAVGMDDVLTKPVEPEKLKVLLERYLTPSETPPG</sequence>
<evidence type="ECO:0000313" key="18">
    <source>
        <dbReference type="Proteomes" id="UP000237350"/>
    </source>
</evidence>
<organism evidence="17 18">
    <name type="scientific">Alkalispirochaeta sphaeroplastigenens</name>
    <dbReference type="NCBI Taxonomy" id="1187066"/>
    <lineage>
        <taxon>Bacteria</taxon>
        <taxon>Pseudomonadati</taxon>
        <taxon>Spirochaetota</taxon>
        <taxon>Spirochaetia</taxon>
        <taxon>Spirochaetales</taxon>
        <taxon>Spirochaetaceae</taxon>
        <taxon>Alkalispirochaeta</taxon>
    </lineage>
</organism>
<dbReference type="PRINTS" id="PR00344">
    <property type="entry name" value="BCTRLSENSOR"/>
</dbReference>
<evidence type="ECO:0000256" key="2">
    <source>
        <dbReference type="ARBA" id="ARBA00012438"/>
    </source>
</evidence>
<dbReference type="PROSITE" id="PS50110">
    <property type="entry name" value="RESPONSE_REGULATORY"/>
    <property type="match status" value="2"/>
</dbReference>
<name>A0A2S4JHD0_9SPIO</name>
<dbReference type="CDD" id="cd17546">
    <property type="entry name" value="REC_hyHK_CKI1_RcsC-like"/>
    <property type="match status" value="2"/>
</dbReference>
<dbReference type="SUPFAM" id="SSF55874">
    <property type="entry name" value="ATPase domain of HSP90 chaperone/DNA topoisomerase II/histidine kinase"/>
    <property type="match status" value="1"/>
</dbReference>
<evidence type="ECO:0000256" key="11">
    <source>
        <dbReference type="PROSITE-ProRule" id="PRU00169"/>
    </source>
</evidence>
<dbReference type="InterPro" id="IPR004358">
    <property type="entry name" value="Sig_transdc_His_kin-like_C"/>
</dbReference>
<dbReference type="InterPro" id="IPR003594">
    <property type="entry name" value="HATPase_dom"/>
</dbReference>
<keyword evidence="18" id="KW-1185">Reference proteome</keyword>
<dbReference type="PROSITE" id="PS50109">
    <property type="entry name" value="HIS_KIN"/>
    <property type="match status" value="1"/>
</dbReference>
<dbReference type="GO" id="GO:0000155">
    <property type="term" value="F:phosphorelay sensor kinase activity"/>
    <property type="evidence" value="ECO:0007669"/>
    <property type="project" value="InterPro"/>
</dbReference>
<dbReference type="Gene3D" id="3.30.450.40">
    <property type="match status" value="1"/>
</dbReference>
<evidence type="ECO:0000256" key="10">
    <source>
        <dbReference type="ARBA" id="ARBA00068150"/>
    </source>
</evidence>
<dbReference type="EMBL" id="LPWH01000112">
    <property type="protein sequence ID" value="POQ98942.1"/>
    <property type="molecule type" value="Genomic_DNA"/>
</dbReference>
<dbReference type="InterPro" id="IPR029016">
    <property type="entry name" value="GAF-like_dom_sf"/>
</dbReference>
<evidence type="ECO:0000256" key="8">
    <source>
        <dbReference type="ARBA" id="ARBA00023012"/>
    </source>
</evidence>
<dbReference type="Proteomes" id="UP000237350">
    <property type="component" value="Unassembled WGS sequence"/>
</dbReference>
<dbReference type="Pfam" id="PF02518">
    <property type="entry name" value="HATPase_c"/>
    <property type="match status" value="1"/>
</dbReference>
<feature type="compositionally biased region" description="Basic and acidic residues" evidence="13">
    <location>
        <begin position="1098"/>
        <end position="1112"/>
    </location>
</feature>
<feature type="modified residue" description="4-aspartylphosphate" evidence="11">
    <location>
        <position position="1178"/>
    </location>
</feature>
<dbReference type="FunFam" id="1.10.287.130:FF:000002">
    <property type="entry name" value="Two-component osmosensing histidine kinase"/>
    <property type="match status" value="1"/>
</dbReference>
<dbReference type="Gene3D" id="3.30.565.10">
    <property type="entry name" value="Histidine kinase-like ATPase, C-terminal domain"/>
    <property type="match status" value="1"/>
</dbReference>
<dbReference type="GO" id="GO:0005524">
    <property type="term" value="F:ATP binding"/>
    <property type="evidence" value="ECO:0007669"/>
    <property type="project" value="UniProtKB-KW"/>
</dbReference>
<feature type="coiled-coil region" evidence="12">
    <location>
        <begin position="700"/>
        <end position="734"/>
    </location>
</feature>
<dbReference type="SMART" id="SM00065">
    <property type="entry name" value="GAF"/>
    <property type="match status" value="1"/>
</dbReference>
<dbReference type="SMART" id="SM00387">
    <property type="entry name" value="HATPase_c"/>
    <property type="match status" value="1"/>
</dbReference>
<keyword evidence="3 11" id="KW-0597">Phosphoprotein</keyword>
<dbReference type="Gene3D" id="3.40.190.10">
    <property type="entry name" value="Periplasmic binding protein-like II"/>
    <property type="match status" value="2"/>
</dbReference>
<dbReference type="InterPro" id="IPR011006">
    <property type="entry name" value="CheY-like_superfamily"/>
</dbReference>
<dbReference type="InterPro" id="IPR003018">
    <property type="entry name" value="GAF"/>
</dbReference>
<feature type="region of interest" description="Disordered" evidence="13">
    <location>
        <begin position="585"/>
        <end position="607"/>
    </location>
</feature>
<comment type="catalytic activity">
    <reaction evidence="1">
        <text>ATP + protein L-histidine = ADP + protein N-phospho-L-histidine.</text>
        <dbReference type="EC" id="2.7.13.3"/>
    </reaction>
</comment>
<accession>A0A2S4JHD0</accession>
<protein>
    <recommendedName>
        <fullName evidence="10">Sensory/regulatory protein RpfC</fullName>
        <ecNumber evidence="2">2.7.13.3</ecNumber>
    </recommendedName>
</protein>
<evidence type="ECO:0000256" key="6">
    <source>
        <dbReference type="ARBA" id="ARBA00022777"/>
    </source>
</evidence>
<reference evidence="18" key="1">
    <citation type="submission" date="2015-12" db="EMBL/GenBank/DDBJ databases">
        <authorList>
            <person name="Lodha T.D."/>
            <person name="Chintalapati S."/>
            <person name="Chintalapati V.R."/>
            <person name="Sravanthi T."/>
        </authorList>
    </citation>
    <scope>NUCLEOTIDE SEQUENCE [LARGE SCALE GENOMIC DNA]</scope>
    <source>
        <strain evidence="18">JC133</strain>
    </source>
</reference>
<feature type="domain" description="Response regulatory" evidence="15">
    <location>
        <begin position="1127"/>
        <end position="1247"/>
    </location>
</feature>
<dbReference type="PANTHER" id="PTHR45339">
    <property type="entry name" value="HYBRID SIGNAL TRANSDUCTION HISTIDINE KINASE J"/>
    <property type="match status" value="1"/>
</dbReference>
<dbReference type="Pfam" id="PF12974">
    <property type="entry name" value="Phosphonate-bd"/>
    <property type="match status" value="1"/>
</dbReference>
<evidence type="ECO:0000256" key="13">
    <source>
        <dbReference type="SAM" id="MobiDB-lite"/>
    </source>
</evidence>
<dbReference type="SMART" id="SM00388">
    <property type="entry name" value="HisKA"/>
    <property type="match status" value="1"/>
</dbReference>
<dbReference type="FunFam" id="3.30.565.10:FF:000010">
    <property type="entry name" value="Sensor histidine kinase RcsC"/>
    <property type="match status" value="1"/>
</dbReference>